<name>A0ABN1ZMY5_9ACTN</name>
<feature type="region of interest" description="Disordered" evidence="1">
    <location>
        <begin position="24"/>
        <end position="51"/>
    </location>
</feature>
<organism evidence="4 5">
    <name type="scientific">Dactylosporangium maewongense</name>
    <dbReference type="NCBI Taxonomy" id="634393"/>
    <lineage>
        <taxon>Bacteria</taxon>
        <taxon>Bacillati</taxon>
        <taxon>Actinomycetota</taxon>
        <taxon>Actinomycetes</taxon>
        <taxon>Micromonosporales</taxon>
        <taxon>Micromonosporaceae</taxon>
        <taxon>Dactylosporangium</taxon>
    </lineage>
</organism>
<reference evidence="4 5" key="1">
    <citation type="journal article" date="2019" name="Int. J. Syst. Evol. Microbiol.">
        <title>The Global Catalogue of Microorganisms (GCM) 10K type strain sequencing project: providing services to taxonomists for standard genome sequencing and annotation.</title>
        <authorList>
            <consortium name="The Broad Institute Genomics Platform"/>
            <consortium name="The Broad Institute Genome Sequencing Center for Infectious Disease"/>
            <person name="Wu L."/>
            <person name="Ma J."/>
        </authorList>
    </citation>
    <scope>NUCLEOTIDE SEQUENCE [LARGE SCALE GENOMIC DNA]</scope>
    <source>
        <strain evidence="4 5">JCM 15933</strain>
    </source>
</reference>
<comment type="caution">
    <text evidence="4">The sequence shown here is derived from an EMBL/GenBank/DDBJ whole genome shotgun (WGS) entry which is preliminary data.</text>
</comment>
<protein>
    <submittedName>
        <fullName evidence="4">ABC transporter family substrate-binding protein</fullName>
    </submittedName>
</protein>
<proteinExistence type="predicted"/>
<dbReference type="PANTHER" id="PTHR30290">
    <property type="entry name" value="PERIPLASMIC BINDING COMPONENT OF ABC TRANSPORTER"/>
    <property type="match status" value="1"/>
</dbReference>
<accession>A0ABN1ZMY5</accession>
<dbReference type="PANTHER" id="PTHR30290:SF65">
    <property type="entry name" value="MONOACYL PHOSPHATIDYLINOSITOL TETRAMANNOSIDE-BINDING PROTEIN LPQW-RELATED"/>
    <property type="match status" value="1"/>
</dbReference>
<dbReference type="Gene3D" id="3.40.190.10">
    <property type="entry name" value="Periplasmic binding protein-like II"/>
    <property type="match status" value="1"/>
</dbReference>
<evidence type="ECO:0000259" key="3">
    <source>
        <dbReference type="Pfam" id="PF00496"/>
    </source>
</evidence>
<dbReference type="RefSeq" id="WP_344499904.1">
    <property type="nucleotide sequence ID" value="NZ_BAAAQD010000001.1"/>
</dbReference>
<dbReference type="PIRSF" id="PIRSF002741">
    <property type="entry name" value="MppA"/>
    <property type="match status" value="1"/>
</dbReference>
<evidence type="ECO:0000313" key="5">
    <source>
        <dbReference type="Proteomes" id="UP001501470"/>
    </source>
</evidence>
<dbReference type="InterPro" id="IPR000914">
    <property type="entry name" value="SBP_5_dom"/>
</dbReference>
<keyword evidence="2" id="KW-0732">Signal</keyword>
<evidence type="ECO:0000313" key="4">
    <source>
        <dbReference type="EMBL" id="GAA1501251.1"/>
    </source>
</evidence>
<dbReference type="Proteomes" id="UP001501470">
    <property type="component" value="Unassembled WGS sequence"/>
</dbReference>
<dbReference type="Gene3D" id="3.90.76.10">
    <property type="entry name" value="Dipeptide-binding Protein, Domain 1"/>
    <property type="match status" value="1"/>
</dbReference>
<dbReference type="Gene3D" id="3.10.105.10">
    <property type="entry name" value="Dipeptide-binding Protein, Domain 3"/>
    <property type="match status" value="1"/>
</dbReference>
<dbReference type="InterPro" id="IPR039424">
    <property type="entry name" value="SBP_5"/>
</dbReference>
<keyword evidence="5" id="KW-1185">Reference proteome</keyword>
<feature type="domain" description="Solute-binding protein family 5" evidence="3">
    <location>
        <begin position="115"/>
        <end position="461"/>
    </location>
</feature>
<dbReference type="PROSITE" id="PS51257">
    <property type="entry name" value="PROKAR_LIPOPROTEIN"/>
    <property type="match status" value="1"/>
</dbReference>
<evidence type="ECO:0000256" key="1">
    <source>
        <dbReference type="SAM" id="MobiDB-lite"/>
    </source>
</evidence>
<gene>
    <name evidence="4" type="ORF">GCM10009827_009870</name>
</gene>
<dbReference type="InterPro" id="IPR030678">
    <property type="entry name" value="Peptide/Ni-bd"/>
</dbReference>
<feature type="chain" id="PRO_5045940516" evidence="2">
    <location>
        <begin position="23"/>
        <end position="554"/>
    </location>
</feature>
<dbReference type="CDD" id="cd08501">
    <property type="entry name" value="PBP2_Lpqw"/>
    <property type="match status" value="1"/>
</dbReference>
<evidence type="ECO:0000256" key="2">
    <source>
        <dbReference type="SAM" id="SignalP"/>
    </source>
</evidence>
<dbReference type="EMBL" id="BAAAQD010000001">
    <property type="protein sequence ID" value="GAA1501251.1"/>
    <property type="molecule type" value="Genomic_DNA"/>
</dbReference>
<dbReference type="Pfam" id="PF00496">
    <property type="entry name" value="SBP_bac_5"/>
    <property type="match status" value="1"/>
</dbReference>
<dbReference type="SUPFAM" id="SSF53850">
    <property type="entry name" value="Periplasmic binding protein-like II"/>
    <property type="match status" value="1"/>
</dbReference>
<feature type="signal peptide" evidence="2">
    <location>
        <begin position="1"/>
        <end position="22"/>
    </location>
</feature>
<sequence length="554" mass="59692">MRNSTVLTVAAVLLGTSLAAGCGDDGATPGKQGEQPKTGSSDINPKPRESLRKGGTLRLSIQQWITQYNVGQTDGTQGDGASILALTQPALWFLDDNGVPAANPDVLAGAEVSKEGGAQVVTYRLNPKATWSDSTPITWQDFATQWKTRNGTDERFQVASTTGYDAITAVERGADDRTVKVTFKAPYADWRSLFDPLLPGAALDTPEEFNTGWIEKIPVWGGPWKLGTADKTTQTITVVPNEAYWGTKPLLDSVVFRALDAAAITDAYLNNEIDQAPGREADAYRRLAGAADTAIRTGGRWDETQLTVGRNGPLADERVRQAVANAIDRTALAAAQSAGLPFKVNTIGNHFFMPSQDGYRDNSGDTGTFDAARAKQQLDQAGWAASADGKTRTKDGGTLKLVYVVNSRGSTDLPQLVQNMLAQVGIAVELRKVPSNDFFSKYVNIGAFDLTSFRNVDNIFPSLLFPVYRSDGEQNYGKVGAPEIDKLLDQAGAETDRGKAVDLLNQADVLLWKAGHSVPLFQTPQISAVRPGLANFGAFGLRSDRQYVDVGWTR</sequence>